<dbReference type="Proteomes" id="UP000772434">
    <property type="component" value="Unassembled WGS sequence"/>
</dbReference>
<comment type="caution">
    <text evidence="2">The sequence shown here is derived from an EMBL/GenBank/DDBJ whole genome shotgun (WGS) entry which is preliminary data.</text>
</comment>
<dbReference type="EMBL" id="JADNRY010000032">
    <property type="protein sequence ID" value="KAF9071468.1"/>
    <property type="molecule type" value="Genomic_DNA"/>
</dbReference>
<keyword evidence="3" id="KW-1185">Reference proteome</keyword>
<protein>
    <submittedName>
        <fullName evidence="2">Uncharacterized protein</fullName>
    </submittedName>
</protein>
<feature type="signal peptide" evidence="1">
    <location>
        <begin position="1"/>
        <end position="22"/>
    </location>
</feature>
<accession>A0A9P5PWZ0</accession>
<evidence type="ECO:0000313" key="3">
    <source>
        <dbReference type="Proteomes" id="UP000772434"/>
    </source>
</evidence>
<keyword evidence="1" id="KW-0732">Signal</keyword>
<sequence>MMFTHYSLGFVLLAVLISLACAVPLERRDTPESEYTVKPLNAYGQPVIITDDDVKTDIENSIFALAKKWTKTEITADLITHLHVEGAEIASASKSSMLYYELKGDVLHDRVCYGYLVTPPKTQNPLEITFSAQVILDAAFLYDTAHEAPPVGDVAHKAVPVVPVYNVSRCVLSNIHDEELLEISKGANNDTYKKFLERFTPIQRWVLAMAQIKGIPASDADSVTKAGNFLRHRMYKPYDLT</sequence>
<organism evidence="2 3">
    <name type="scientific">Rhodocollybia butyracea</name>
    <dbReference type="NCBI Taxonomy" id="206335"/>
    <lineage>
        <taxon>Eukaryota</taxon>
        <taxon>Fungi</taxon>
        <taxon>Dikarya</taxon>
        <taxon>Basidiomycota</taxon>
        <taxon>Agaricomycotina</taxon>
        <taxon>Agaricomycetes</taxon>
        <taxon>Agaricomycetidae</taxon>
        <taxon>Agaricales</taxon>
        <taxon>Marasmiineae</taxon>
        <taxon>Omphalotaceae</taxon>
        <taxon>Rhodocollybia</taxon>
    </lineage>
</organism>
<reference evidence="2" key="1">
    <citation type="submission" date="2020-11" db="EMBL/GenBank/DDBJ databases">
        <authorList>
            <consortium name="DOE Joint Genome Institute"/>
            <person name="Ahrendt S."/>
            <person name="Riley R."/>
            <person name="Andreopoulos W."/>
            <person name="Labutti K."/>
            <person name="Pangilinan J."/>
            <person name="Ruiz-Duenas F.J."/>
            <person name="Barrasa J.M."/>
            <person name="Sanchez-Garcia M."/>
            <person name="Camarero S."/>
            <person name="Miyauchi S."/>
            <person name="Serrano A."/>
            <person name="Linde D."/>
            <person name="Babiker R."/>
            <person name="Drula E."/>
            <person name="Ayuso-Fernandez I."/>
            <person name="Pacheco R."/>
            <person name="Padilla G."/>
            <person name="Ferreira P."/>
            <person name="Barriuso J."/>
            <person name="Kellner H."/>
            <person name="Castanera R."/>
            <person name="Alfaro M."/>
            <person name="Ramirez L."/>
            <person name="Pisabarro A.G."/>
            <person name="Kuo A."/>
            <person name="Tritt A."/>
            <person name="Lipzen A."/>
            <person name="He G."/>
            <person name="Yan M."/>
            <person name="Ng V."/>
            <person name="Cullen D."/>
            <person name="Martin F."/>
            <person name="Rosso M.-N."/>
            <person name="Henrissat B."/>
            <person name="Hibbett D."/>
            <person name="Martinez A.T."/>
            <person name="Grigoriev I.V."/>
        </authorList>
    </citation>
    <scope>NUCLEOTIDE SEQUENCE</scope>
    <source>
        <strain evidence="2">AH 40177</strain>
    </source>
</reference>
<name>A0A9P5PWZ0_9AGAR</name>
<evidence type="ECO:0000256" key="1">
    <source>
        <dbReference type="SAM" id="SignalP"/>
    </source>
</evidence>
<dbReference type="AlphaFoldDB" id="A0A9P5PWZ0"/>
<evidence type="ECO:0000313" key="2">
    <source>
        <dbReference type="EMBL" id="KAF9071468.1"/>
    </source>
</evidence>
<gene>
    <name evidence="2" type="ORF">BDP27DRAFT_1502150</name>
</gene>
<proteinExistence type="predicted"/>
<feature type="chain" id="PRO_5040466699" evidence="1">
    <location>
        <begin position="23"/>
        <end position="241"/>
    </location>
</feature>